<comment type="caution">
    <text evidence="4">The sequence shown here is derived from an EMBL/GenBank/DDBJ whole genome shotgun (WGS) entry which is preliminary data.</text>
</comment>
<dbReference type="EMBL" id="JEME01001069">
    <property type="protein sequence ID" value="KYG08183.1"/>
    <property type="molecule type" value="Genomic_DNA"/>
</dbReference>
<protein>
    <submittedName>
        <fullName evidence="4">TetR family transcriptional regulator</fullName>
    </submittedName>
</protein>
<dbReference type="Gene3D" id="1.10.357.10">
    <property type="entry name" value="Tetracycline Repressor, domain 2"/>
    <property type="match status" value="1"/>
</dbReference>
<evidence type="ECO:0000259" key="3">
    <source>
        <dbReference type="PROSITE" id="PS50977"/>
    </source>
</evidence>
<dbReference type="SUPFAM" id="SSF46689">
    <property type="entry name" value="Homeodomain-like"/>
    <property type="match status" value="1"/>
</dbReference>
<name>A0A150P3V7_SORCE</name>
<evidence type="ECO:0000313" key="4">
    <source>
        <dbReference type="EMBL" id="KYF50379.1"/>
    </source>
</evidence>
<dbReference type="Proteomes" id="UP000075604">
    <property type="component" value="Unassembled WGS sequence"/>
</dbReference>
<dbReference type="EMBL" id="JELX01004095">
    <property type="protein sequence ID" value="KYF50379.1"/>
    <property type="molecule type" value="Genomic_DNA"/>
</dbReference>
<keyword evidence="1 2" id="KW-0238">DNA-binding</keyword>
<dbReference type="InterPro" id="IPR050109">
    <property type="entry name" value="HTH-type_TetR-like_transc_reg"/>
</dbReference>
<evidence type="ECO:0000256" key="1">
    <source>
        <dbReference type="ARBA" id="ARBA00023125"/>
    </source>
</evidence>
<evidence type="ECO:0000313" key="5">
    <source>
        <dbReference type="EMBL" id="KYG08183.1"/>
    </source>
</evidence>
<dbReference type="AlphaFoldDB" id="A0A150P3V7"/>
<dbReference type="PRINTS" id="PR00455">
    <property type="entry name" value="HTHTETR"/>
</dbReference>
<dbReference type="Pfam" id="PF00440">
    <property type="entry name" value="TetR_N"/>
    <property type="match status" value="1"/>
</dbReference>
<dbReference type="PANTHER" id="PTHR30055:SF222">
    <property type="entry name" value="REGULATORY PROTEIN"/>
    <property type="match status" value="1"/>
</dbReference>
<dbReference type="InterPro" id="IPR009057">
    <property type="entry name" value="Homeodomain-like_sf"/>
</dbReference>
<sequence length="211" mass="23392">MSRRPRSNDTLTEAQRKIVEAAVAAFAEHGFRGTATRDIARRAGVAEATIFKYFPTKRDLLLGVIGPVMEQLVGPALARSMDPLFDATYPTFEAFLRALLAERTAFVRAHPQLVRILAQELPFDAELRIGIASRVYAPFLAKGIAQIEHFQREGQIVGWPPALVLRCVASTFAGYILHRVFIAPDAAWDDEAEIERVIAFVHRGLSPDQPA</sequence>
<dbReference type="Gene3D" id="1.10.10.60">
    <property type="entry name" value="Homeodomain-like"/>
    <property type="match status" value="1"/>
</dbReference>
<proteinExistence type="predicted"/>
<accession>A0A150P3V7</accession>
<dbReference type="SUPFAM" id="SSF48498">
    <property type="entry name" value="Tetracyclin repressor-like, C-terminal domain"/>
    <property type="match status" value="1"/>
</dbReference>
<gene>
    <name evidence="4" type="ORF">BE04_07360</name>
    <name evidence="5" type="ORF">BE21_25125</name>
</gene>
<dbReference type="PANTHER" id="PTHR30055">
    <property type="entry name" value="HTH-TYPE TRANSCRIPTIONAL REGULATOR RUTR"/>
    <property type="match status" value="1"/>
</dbReference>
<evidence type="ECO:0000313" key="6">
    <source>
        <dbReference type="Proteomes" id="UP000075502"/>
    </source>
</evidence>
<dbReference type="GO" id="GO:0003677">
    <property type="term" value="F:DNA binding"/>
    <property type="evidence" value="ECO:0007669"/>
    <property type="project" value="UniProtKB-UniRule"/>
</dbReference>
<dbReference type="PROSITE" id="PS50977">
    <property type="entry name" value="HTH_TETR_2"/>
    <property type="match status" value="1"/>
</dbReference>
<organism evidence="4 7">
    <name type="scientific">Sorangium cellulosum</name>
    <name type="common">Polyangium cellulosum</name>
    <dbReference type="NCBI Taxonomy" id="56"/>
    <lineage>
        <taxon>Bacteria</taxon>
        <taxon>Pseudomonadati</taxon>
        <taxon>Myxococcota</taxon>
        <taxon>Polyangia</taxon>
        <taxon>Polyangiales</taxon>
        <taxon>Polyangiaceae</taxon>
        <taxon>Sorangium</taxon>
    </lineage>
</organism>
<reference evidence="6 7" key="1">
    <citation type="submission" date="2014-02" db="EMBL/GenBank/DDBJ databases">
        <title>The small core and large imbalanced accessory genome model reveals a collaborative survival strategy of Sorangium cellulosum strains in nature.</title>
        <authorList>
            <person name="Han K."/>
            <person name="Peng R."/>
            <person name="Blom J."/>
            <person name="Li Y.-Z."/>
        </authorList>
    </citation>
    <scope>NUCLEOTIDE SEQUENCE [LARGE SCALE GENOMIC DNA]</scope>
    <source>
        <strain evidence="5 6">So0007-03</strain>
        <strain evidence="4 7">So0157-18</strain>
    </source>
</reference>
<evidence type="ECO:0000256" key="2">
    <source>
        <dbReference type="PROSITE-ProRule" id="PRU00335"/>
    </source>
</evidence>
<dbReference type="Proteomes" id="UP000075502">
    <property type="component" value="Unassembled WGS sequence"/>
</dbReference>
<evidence type="ECO:0000313" key="7">
    <source>
        <dbReference type="Proteomes" id="UP000075604"/>
    </source>
</evidence>
<dbReference type="InterPro" id="IPR001647">
    <property type="entry name" value="HTH_TetR"/>
</dbReference>
<feature type="DNA-binding region" description="H-T-H motif" evidence="2">
    <location>
        <begin position="35"/>
        <end position="54"/>
    </location>
</feature>
<dbReference type="InterPro" id="IPR036271">
    <property type="entry name" value="Tet_transcr_reg_TetR-rel_C_sf"/>
</dbReference>
<feature type="domain" description="HTH tetR-type" evidence="3">
    <location>
        <begin position="12"/>
        <end position="72"/>
    </location>
</feature>